<dbReference type="Proteomes" id="UP000516105">
    <property type="component" value="Chromosome"/>
</dbReference>
<keyword evidence="10" id="KW-1185">Reference proteome</keyword>
<dbReference type="PANTHER" id="PTHR41533:SF2">
    <property type="entry name" value="BLR7131 PROTEIN"/>
    <property type="match status" value="1"/>
</dbReference>
<evidence type="ECO:0000256" key="7">
    <source>
        <dbReference type="PROSITE-ProRule" id="PRU01373"/>
    </source>
</evidence>
<gene>
    <name evidence="9" type="ORF">H9L14_11360</name>
</gene>
<evidence type="ECO:0000313" key="10">
    <source>
        <dbReference type="Proteomes" id="UP000516105"/>
    </source>
</evidence>
<dbReference type="Pfam" id="PF03734">
    <property type="entry name" value="YkuD"/>
    <property type="match status" value="1"/>
</dbReference>
<evidence type="ECO:0000256" key="1">
    <source>
        <dbReference type="ARBA" id="ARBA00004752"/>
    </source>
</evidence>
<dbReference type="InterPro" id="IPR005490">
    <property type="entry name" value="LD_TPept_cat_dom"/>
</dbReference>
<evidence type="ECO:0000256" key="6">
    <source>
        <dbReference type="ARBA" id="ARBA00023316"/>
    </source>
</evidence>
<evidence type="ECO:0000259" key="8">
    <source>
        <dbReference type="PROSITE" id="PS52029"/>
    </source>
</evidence>
<dbReference type="RefSeq" id="WP_187708188.1">
    <property type="nucleotide sequence ID" value="NZ_CP178916.1"/>
</dbReference>
<dbReference type="PANTHER" id="PTHR41533">
    <property type="entry name" value="L,D-TRANSPEPTIDASE HI_1667-RELATED"/>
    <property type="match status" value="1"/>
</dbReference>
<dbReference type="InterPro" id="IPR038063">
    <property type="entry name" value="Transpep_catalytic_dom"/>
</dbReference>
<reference evidence="9 10" key="1">
    <citation type="submission" date="2020-08" db="EMBL/GenBank/DDBJ databases">
        <title>Genome sequence of Sphingomonas sediminicola KACC 15039T.</title>
        <authorList>
            <person name="Hyun D.-W."/>
            <person name="Bae J.-W."/>
        </authorList>
    </citation>
    <scope>NUCLEOTIDE SEQUENCE [LARGE SCALE GENOMIC DNA]</scope>
    <source>
        <strain evidence="9 10">KACC 15039</strain>
    </source>
</reference>
<proteinExistence type="inferred from homology"/>
<keyword evidence="4 7" id="KW-0133">Cell shape</keyword>
<dbReference type="Gene3D" id="2.40.440.10">
    <property type="entry name" value="L,D-transpeptidase catalytic domain-like"/>
    <property type="match status" value="1"/>
</dbReference>
<dbReference type="EMBL" id="CP060782">
    <property type="protein sequence ID" value="QNP45232.1"/>
    <property type="molecule type" value="Genomic_DNA"/>
</dbReference>
<keyword evidence="3" id="KW-0808">Transferase</keyword>
<feature type="active site" description="Proton donor/acceptor" evidence="7">
    <location>
        <position position="349"/>
    </location>
</feature>
<evidence type="ECO:0000256" key="3">
    <source>
        <dbReference type="ARBA" id="ARBA00022679"/>
    </source>
</evidence>
<protein>
    <submittedName>
        <fullName evidence="9">L,D-transpeptidase family protein</fullName>
    </submittedName>
</protein>
<keyword evidence="5 7" id="KW-0573">Peptidoglycan synthesis</keyword>
<dbReference type="SUPFAM" id="SSF47090">
    <property type="entry name" value="PGBD-like"/>
    <property type="match status" value="1"/>
</dbReference>
<feature type="domain" description="L,D-TPase catalytic" evidence="8">
    <location>
        <begin position="211"/>
        <end position="405"/>
    </location>
</feature>
<dbReference type="PROSITE" id="PS52029">
    <property type="entry name" value="LD_TPASE"/>
    <property type="match status" value="1"/>
</dbReference>
<sequence>MNKSTWGMRRERGAKFMRKKLGLFVGALALVGSTPLWAQRGDEPIAVPRTIKQGIDFVYVDPDMNNVARRHQRPQNWFQRILSFDFSGGRTGAPNVLFNQLGRGMRQYQATYGRLPQNKIPAGPVLKRGSTGKRVQLLRQRLGLYPSGGYDDQLFQAVASYQTVHGIGPADGVAGKGTIASLNRGADYYEKRLAINLERAYRLPAVRTFNRYVVVDSGAAEAYLFDRDRIVDGMKVVVGAPKTKTPMIAVIMRNAKANPYWNVPPELVRSLTAKKVGEMGLSYFKSFHYEVLSDWGPNARVVDPKTINWKAIASGKQQPTMRVRQLPGPWNSMRNMKFEMPNDYGIYLHDTPHTELFAKNDRWLSNGCVRLQDYRRFATWVFGSVPQPSTPYEQTFNLPRPVPVYLTYLTVEPSNNGVVFRPDPYGWDALAMPQMFGGRVAAAGDEDGGRRG</sequence>
<dbReference type="CDD" id="cd16913">
    <property type="entry name" value="YkuD_like"/>
    <property type="match status" value="1"/>
</dbReference>
<keyword evidence="6 7" id="KW-0961">Cell wall biogenesis/degradation</keyword>
<comment type="similarity">
    <text evidence="2">Belongs to the YkuD family.</text>
</comment>
<feature type="active site" description="Nucleophile" evidence="7">
    <location>
        <position position="368"/>
    </location>
</feature>
<dbReference type="Gene3D" id="1.10.101.10">
    <property type="entry name" value="PGBD-like superfamily/PGBD"/>
    <property type="match status" value="1"/>
</dbReference>
<name>A0ABX6T5U4_9SPHN</name>
<dbReference type="InterPro" id="IPR036366">
    <property type="entry name" value="PGBDSf"/>
</dbReference>
<accession>A0ABX6T5U4</accession>
<evidence type="ECO:0000256" key="4">
    <source>
        <dbReference type="ARBA" id="ARBA00022960"/>
    </source>
</evidence>
<evidence type="ECO:0000256" key="5">
    <source>
        <dbReference type="ARBA" id="ARBA00022984"/>
    </source>
</evidence>
<dbReference type="InterPro" id="IPR052905">
    <property type="entry name" value="LD-transpeptidase_YkuD-like"/>
</dbReference>
<evidence type="ECO:0000256" key="2">
    <source>
        <dbReference type="ARBA" id="ARBA00005992"/>
    </source>
</evidence>
<comment type="pathway">
    <text evidence="1 7">Cell wall biogenesis; peptidoglycan biosynthesis.</text>
</comment>
<dbReference type="InterPro" id="IPR036365">
    <property type="entry name" value="PGBD-like_sf"/>
</dbReference>
<organism evidence="9 10">
    <name type="scientific">Sphingomonas sediminicola</name>
    <dbReference type="NCBI Taxonomy" id="386874"/>
    <lineage>
        <taxon>Bacteria</taxon>
        <taxon>Pseudomonadati</taxon>
        <taxon>Pseudomonadota</taxon>
        <taxon>Alphaproteobacteria</taxon>
        <taxon>Sphingomonadales</taxon>
        <taxon>Sphingomonadaceae</taxon>
        <taxon>Sphingomonas</taxon>
    </lineage>
</organism>
<evidence type="ECO:0000313" key="9">
    <source>
        <dbReference type="EMBL" id="QNP45232.1"/>
    </source>
</evidence>
<dbReference type="SUPFAM" id="SSF141523">
    <property type="entry name" value="L,D-transpeptidase catalytic domain-like"/>
    <property type="match status" value="1"/>
</dbReference>